<organism evidence="2 3">
    <name type="scientific">Ceratobasidium theobromae</name>
    <dbReference type="NCBI Taxonomy" id="1582974"/>
    <lineage>
        <taxon>Eukaryota</taxon>
        <taxon>Fungi</taxon>
        <taxon>Dikarya</taxon>
        <taxon>Basidiomycota</taxon>
        <taxon>Agaricomycotina</taxon>
        <taxon>Agaricomycetes</taxon>
        <taxon>Cantharellales</taxon>
        <taxon>Ceratobasidiaceae</taxon>
        <taxon>Ceratobasidium</taxon>
    </lineage>
</organism>
<dbReference type="EMBL" id="SSOP01000157">
    <property type="protein sequence ID" value="KAB5590600.1"/>
    <property type="molecule type" value="Genomic_DNA"/>
</dbReference>
<keyword evidence="3" id="KW-1185">Reference proteome</keyword>
<protein>
    <recommendedName>
        <fullName evidence="4">Transmembrane protein</fullName>
    </recommendedName>
</protein>
<dbReference type="Proteomes" id="UP000383932">
    <property type="component" value="Unassembled WGS sequence"/>
</dbReference>
<keyword evidence="1" id="KW-1133">Transmembrane helix</keyword>
<reference evidence="2 3" key="1">
    <citation type="journal article" date="2019" name="Fungal Biol. Biotechnol.">
        <title>Draft genome sequence of fastidious pathogen Ceratobasidium theobromae, which causes vascular-streak dieback in Theobroma cacao.</title>
        <authorList>
            <person name="Ali S.S."/>
            <person name="Asman A."/>
            <person name="Shao J."/>
            <person name="Firmansyah A.P."/>
            <person name="Susilo A.W."/>
            <person name="Rosmana A."/>
            <person name="McMahon P."/>
            <person name="Junaid M."/>
            <person name="Guest D."/>
            <person name="Kheng T.Y."/>
            <person name="Meinhardt L.W."/>
            <person name="Bailey B.A."/>
        </authorList>
    </citation>
    <scope>NUCLEOTIDE SEQUENCE [LARGE SCALE GENOMIC DNA]</scope>
    <source>
        <strain evidence="2 3">CT2</strain>
    </source>
</reference>
<evidence type="ECO:0000313" key="2">
    <source>
        <dbReference type="EMBL" id="KAB5590600.1"/>
    </source>
</evidence>
<sequence>MSCHSGHNDTAEYAALSIIVRLHFSGHSLPQPTFRPPGPHHILNRDPEPPQPWLVELSEVPELVSDDVIVSYSICFTNGARANATRLQACINGSLPVHSALPYSGTKALGLCDDHSALALYGRGSQAVMVFSPPMNYIQLWVDPHNYQVVTHFYCPQFKCGADPPQALGLATSAAVDLVEPEVTLNHLLIALSIKPQAHQTIGGFKCQLEESTIWIISLFHGLGIFAAIWTKALKLYKRMFCCLAVTPLPAEAVVGPKQPASVVGSMCAWLKVVMDSAGEHATDALWTWRLSLDNQISNVMSMSVSVTLVVAPIPPIALNQHLSSSPAYKVVGWCHRLAV</sequence>
<evidence type="ECO:0008006" key="4">
    <source>
        <dbReference type="Google" id="ProtNLM"/>
    </source>
</evidence>
<evidence type="ECO:0000313" key="3">
    <source>
        <dbReference type="Proteomes" id="UP000383932"/>
    </source>
</evidence>
<feature type="transmembrane region" description="Helical" evidence="1">
    <location>
        <begin position="214"/>
        <end position="231"/>
    </location>
</feature>
<dbReference type="AlphaFoldDB" id="A0A5N5QFT0"/>
<comment type="caution">
    <text evidence="2">The sequence shown here is derived from an EMBL/GenBank/DDBJ whole genome shotgun (WGS) entry which is preliminary data.</text>
</comment>
<proteinExistence type="predicted"/>
<keyword evidence="1" id="KW-0812">Transmembrane</keyword>
<evidence type="ECO:0000256" key="1">
    <source>
        <dbReference type="SAM" id="Phobius"/>
    </source>
</evidence>
<name>A0A5N5QFT0_9AGAM</name>
<gene>
    <name evidence="2" type="ORF">CTheo_5943</name>
</gene>
<keyword evidence="1" id="KW-0472">Membrane</keyword>
<accession>A0A5N5QFT0</accession>
<dbReference type="OrthoDB" id="3143741at2759"/>